<evidence type="ECO:0000256" key="6">
    <source>
        <dbReference type="SAM" id="SignalP"/>
    </source>
</evidence>
<evidence type="ECO:0000256" key="2">
    <source>
        <dbReference type="ARBA" id="ARBA00022692"/>
    </source>
</evidence>
<dbReference type="InterPro" id="IPR029095">
    <property type="entry name" value="NarX-like_N"/>
</dbReference>
<sequence>MYAITLRMAVLLAAFFVAFLVSPLQAAENYSDLMNRAGMQRMLSQRIAKAYLYNGQGIAKQEASHQLKIALTRFEYNHVALKKVNDGAMRELLASVEGIFASYKALVTQPYKKENSASVLELSEQLLEACHNALLKLEELSGAKIDNIINISGRQRMLSQRIAKYYIAYQAGFQDENFAHQLETSVSEFNAALKSLQAEKRNTERITLLLTKMQNLWEKVSSYFLKIREKGNPSLVLTSTDDITQLADEVTALYVEVATAAKK</sequence>
<feature type="domain" description="NarX-like N-terminal" evidence="7">
    <location>
        <begin position="27"/>
        <end position="89"/>
    </location>
</feature>
<evidence type="ECO:0000259" key="7">
    <source>
        <dbReference type="Pfam" id="PF13675"/>
    </source>
</evidence>
<accession>A0A521FYJ0</accession>
<evidence type="ECO:0000313" key="8">
    <source>
        <dbReference type="EMBL" id="TAA73838.1"/>
    </source>
</evidence>
<evidence type="ECO:0000256" key="3">
    <source>
        <dbReference type="ARBA" id="ARBA00022989"/>
    </source>
</evidence>
<comment type="caution">
    <text evidence="8">The sequence shown here is derived from an EMBL/GenBank/DDBJ whole genome shotgun (WGS) entry which is preliminary data.</text>
</comment>
<protein>
    <submittedName>
        <fullName evidence="8">Type IV pili methyl-accepting chemotaxis transducer N-term</fullName>
    </submittedName>
</protein>
<proteinExistence type="predicted"/>
<gene>
    <name evidence="8" type="ORF">CDV28_15610</name>
</gene>
<reference evidence="8" key="1">
    <citation type="submission" date="2017-07" db="EMBL/GenBank/DDBJ databases">
        <title>The cable genome - Insights into the physiology and evolution of filamentous bacteria capable of sulfide oxidation via long distance electron transfer.</title>
        <authorList>
            <person name="Thorup C."/>
            <person name="Bjerg J.T."/>
            <person name="Schreiber L."/>
            <person name="Nielsen L.P."/>
            <person name="Kjeldsen K.U."/>
            <person name="Boesen T."/>
            <person name="Boggild A."/>
            <person name="Meysman F."/>
            <person name="Geelhoed J."/>
            <person name="Schramm A."/>
        </authorList>
    </citation>
    <scope>NUCLEOTIDE SEQUENCE [LARGE SCALE GENOMIC DNA]</scope>
    <source>
        <strain evidence="8">GS</strain>
    </source>
</reference>
<keyword evidence="6" id="KW-0732">Signal</keyword>
<dbReference type="AlphaFoldDB" id="A0A521FYJ0"/>
<comment type="subcellular location">
    <subcellularLocation>
        <location evidence="1">Membrane</location>
        <topology evidence="1">Multi-pass membrane protein</topology>
    </subcellularLocation>
</comment>
<feature type="coiled-coil region" evidence="5">
    <location>
        <begin position="179"/>
        <end position="206"/>
    </location>
</feature>
<evidence type="ECO:0000256" key="5">
    <source>
        <dbReference type="SAM" id="Coils"/>
    </source>
</evidence>
<keyword evidence="3" id="KW-1133">Transmembrane helix</keyword>
<feature type="chain" id="PRO_5022204915" evidence="6">
    <location>
        <begin position="27"/>
        <end position="263"/>
    </location>
</feature>
<feature type="signal peptide" evidence="6">
    <location>
        <begin position="1"/>
        <end position="26"/>
    </location>
</feature>
<keyword evidence="4" id="KW-0472">Membrane</keyword>
<organism evidence="8 9">
    <name type="scientific">Candidatus Electronema aureum</name>
    <dbReference type="NCBI Taxonomy" id="2005002"/>
    <lineage>
        <taxon>Bacteria</taxon>
        <taxon>Pseudomonadati</taxon>
        <taxon>Thermodesulfobacteriota</taxon>
        <taxon>Desulfobulbia</taxon>
        <taxon>Desulfobulbales</taxon>
        <taxon>Desulfobulbaceae</taxon>
        <taxon>Candidatus Electronema</taxon>
    </lineage>
</organism>
<dbReference type="EMBL" id="NQJD01000056">
    <property type="protein sequence ID" value="TAA73838.1"/>
    <property type="molecule type" value="Genomic_DNA"/>
</dbReference>
<feature type="domain" description="NarX-like N-terminal" evidence="7">
    <location>
        <begin position="148"/>
        <end position="224"/>
    </location>
</feature>
<dbReference type="Proteomes" id="UP000316238">
    <property type="component" value="Unassembled WGS sequence"/>
</dbReference>
<keyword evidence="2" id="KW-0812">Transmembrane</keyword>
<name>A0A521FYJ0_9BACT</name>
<dbReference type="Pfam" id="PF13675">
    <property type="entry name" value="PilJ"/>
    <property type="match status" value="2"/>
</dbReference>
<evidence type="ECO:0000256" key="4">
    <source>
        <dbReference type="ARBA" id="ARBA00023136"/>
    </source>
</evidence>
<evidence type="ECO:0000313" key="9">
    <source>
        <dbReference type="Proteomes" id="UP000316238"/>
    </source>
</evidence>
<keyword evidence="5" id="KW-0175">Coiled coil</keyword>
<keyword evidence="9" id="KW-1185">Reference proteome</keyword>
<dbReference type="GO" id="GO:0016020">
    <property type="term" value="C:membrane"/>
    <property type="evidence" value="ECO:0007669"/>
    <property type="project" value="UniProtKB-SubCell"/>
</dbReference>
<evidence type="ECO:0000256" key="1">
    <source>
        <dbReference type="ARBA" id="ARBA00004141"/>
    </source>
</evidence>